<evidence type="ECO:0000256" key="9">
    <source>
        <dbReference type="ARBA" id="ARBA00024867"/>
    </source>
</evidence>
<comment type="function">
    <text evidence="9">May play the central regulatory role in sporulation. It may be an element of the effector pathway responsible for the activation of sporulation genes in response to nutritional stress. Spo0A may act in concert with spo0H (a sigma factor) to control the expression of some genes that are critical to the sporulation process.</text>
</comment>
<dbReference type="SUPFAM" id="SSF46689">
    <property type="entry name" value="Homeodomain-like"/>
    <property type="match status" value="2"/>
</dbReference>
<dbReference type="RefSeq" id="WP_173749933.1">
    <property type="nucleotide sequence ID" value="NZ_JAAITA010000019.1"/>
</dbReference>
<dbReference type="SUPFAM" id="SSF52172">
    <property type="entry name" value="CheY-like"/>
    <property type="match status" value="1"/>
</dbReference>
<evidence type="ECO:0000259" key="11">
    <source>
        <dbReference type="PROSITE" id="PS01124"/>
    </source>
</evidence>
<evidence type="ECO:0000256" key="8">
    <source>
        <dbReference type="ARBA" id="ARBA00023163"/>
    </source>
</evidence>
<evidence type="ECO:0000313" key="13">
    <source>
        <dbReference type="EMBL" id="NSJ86937.1"/>
    </source>
</evidence>
<dbReference type="Proteomes" id="UP000822142">
    <property type="component" value="Unassembled WGS sequence"/>
</dbReference>
<evidence type="ECO:0000256" key="10">
    <source>
        <dbReference type="PROSITE-ProRule" id="PRU00169"/>
    </source>
</evidence>
<dbReference type="InterPro" id="IPR011006">
    <property type="entry name" value="CheY-like_superfamily"/>
</dbReference>
<sequence length="523" mass="61785">MFKIILADDEPIIIKGMQKMIEWEKLNAEIVAEAGNGAELLEKIREFEPDIVISDVAMPKMTGLDVIKEIQDNHWSTKVIFLSGYQEFEYVQKAIRYEAIEYLLKPVGKEELEQAVLKAEKTLKTDYPMEYWEKEKDDMQTVFRKMNSESECKELFEHFEAMGLDTEDTDFTGVCFSIPFIFYKKLGNQNMAELIRFSIFKKIEEMLRTHKNGFAIKREPNSSNMILLNRERFGGHSLEQQVLEIREKIYREYKVRLITGIGNTVEHITDLKFAYKTAKFCSELHYFNQEEIIRYGEIDRNFNNSFEDYNYKYKELINSILICEENWAQKLDEVLEIIENLHYGNRYAAENRCIAMAMDLYSELEECRVVSEEDRKEYDAMVARIRNQSSYEELKKFVRKQLGEFLDKCGNGEKTIENNTIRVVKNYIQEHYAEELSLGTLAEIVYMNPYYFSAFFKKETGQNFKNYLAEVRMKAAVRLLMESDMKTYELAEAVGYRDVRSFTEKFKEYFGESPSGYKKARRC</sequence>
<gene>
    <name evidence="13" type="ORF">G5A70_12310</name>
</gene>
<organism evidence="13 14">
    <name type="scientific">Blautia hansenii</name>
    <name type="common">Ruminococcus hansenii</name>
    <dbReference type="NCBI Taxonomy" id="1322"/>
    <lineage>
        <taxon>Bacteria</taxon>
        <taxon>Bacillati</taxon>
        <taxon>Bacillota</taxon>
        <taxon>Clostridia</taxon>
        <taxon>Lachnospirales</taxon>
        <taxon>Lachnospiraceae</taxon>
        <taxon>Blautia</taxon>
    </lineage>
</organism>
<keyword evidence="6" id="KW-0805">Transcription regulation</keyword>
<evidence type="ECO:0000259" key="12">
    <source>
        <dbReference type="PROSITE" id="PS50110"/>
    </source>
</evidence>
<dbReference type="InterPro" id="IPR051552">
    <property type="entry name" value="HptR"/>
</dbReference>
<keyword evidence="5" id="KW-0902">Two-component regulatory system</keyword>
<keyword evidence="7" id="KW-0238">DNA-binding</keyword>
<evidence type="ECO:0000256" key="4">
    <source>
        <dbReference type="ARBA" id="ARBA00022553"/>
    </source>
</evidence>
<name>A0ABX2IED7_BLAHA</name>
<dbReference type="CDD" id="cd17536">
    <property type="entry name" value="REC_YesN-like"/>
    <property type="match status" value="1"/>
</dbReference>
<accession>A0ABX2IED7</accession>
<keyword evidence="8" id="KW-0804">Transcription</keyword>
<proteinExistence type="predicted"/>
<dbReference type="InterPro" id="IPR001789">
    <property type="entry name" value="Sig_transdc_resp-reg_receiver"/>
</dbReference>
<dbReference type="Pfam" id="PF12833">
    <property type="entry name" value="HTH_18"/>
    <property type="match status" value="1"/>
</dbReference>
<reference evidence="13 14" key="1">
    <citation type="journal article" date="2020" name="Cell Host Microbe">
        <title>Functional and Genomic Variation between Human-Derived Isolates of Lachnospiraceae Reveals Inter- and Intra-Species Diversity.</title>
        <authorList>
            <person name="Sorbara M.T."/>
            <person name="Littmann E.R."/>
            <person name="Fontana E."/>
            <person name="Moody T.U."/>
            <person name="Kohout C.E."/>
            <person name="Gjonbalaj M."/>
            <person name="Eaton V."/>
            <person name="Seok R."/>
            <person name="Leiner I.M."/>
            <person name="Pamer E.G."/>
        </authorList>
    </citation>
    <scope>NUCLEOTIDE SEQUENCE [LARGE SCALE GENOMIC DNA]</scope>
    <source>
        <strain evidence="13 14">MSK.15.26</strain>
    </source>
</reference>
<evidence type="ECO:0000256" key="2">
    <source>
        <dbReference type="ARBA" id="ARBA00018672"/>
    </source>
</evidence>
<dbReference type="PROSITE" id="PS50110">
    <property type="entry name" value="RESPONSE_REGULATORY"/>
    <property type="match status" value="1"/>
</dbReference>
<evidence type="ECO:0000313" key="14">
    <source>
        <dbReference type="Proteomes" id="UP000822142"/>
    </source>
</evidence>
<dbReference type="Gene3D" id="3.40.50.2300">
    <property type="match status" value="1"/>
</dbReference>
<dbReference type="InterPro" id="IPR009057">
    <property type="entry name" value="Homeodomain-like_sf"/>
</dbReference>
<evidence type="ECO:0000256" key="1">
    <source>
        <dbReference type="ARBA" id="ARBA00004496"/>
    </source>
</evidence>
<evidence type="ECO:0000256" key="3">
    <source>
        <dbReference type="ARBA" id="ARBA00022490"/>
    </source>
</evidence>
<protein>
    <recommendedName>
        <fullName evidence="2">Stage 0 sporulation protein A homolog</fullName>
    </recommendedName>
</protein>
<keyword evidence="4 10" id="KW-0597">Phosphoprotein</keyword>
<dbReference type="SMART" id="SM00448">
    <property type="entry name" value="REC"/>
    <property type="match status" value="1"/>
</dbReference>
<dbReference type="PANTHER" id="PTHR42713">
    <property type="entry name" value="HISTIDINE KINASE-RELATED"/>
    <property type="match status" value="1"/>
</dbReference>
<keyword evidence="3" id="KW-0963">Cytoplasm</keyword>
<comment type="caution">
    <text evidence="13">The sequence shown here is derived from an EMBL/GenBank/DDBJ whole genome shotgun (WGS) entry which is preliminary data.</text>
</comment>
<feature type="domain" description="HTH araC/xylS-type" evidence="11">
    <location>
        <begin position="422"/>
        <end position="520"/>
    </location>
</feature>
<feature type="modified residue" description="4-aspartylphosphate" evidence="10">
    <location>
        <position position="55"/>
    </location>
</feature>
<dbReference type="InterPro" id="IPR018060">
    <property type="entry name" value="HTH_AraC"/>
</dbReference>
<dbReference type="Pfam" id="PF00072">
    <property type="entry name" value="Response_reg"/>
    <property type="match status" value="1"/>
</dbReference>
<evidence type="ECO:0000256" key="5">
    <source>
        <dbReference type="ARBA" id="ARBA00023012"/>
    </source>
</evidence>
<evidence type="ECO:0000256" key="6">
    <source>
        <dbReference type="ARBA" id="ARBA00023015"/>
    </source>
</evidence>
<dbReference type="PROSITE" id="PS01124">
    <property type="entry name" value="HTH_ARAC_FAMILY_2"/>
    <property type="match status" value="1"/>
</dbReference>
<feature type="domain" description="Response regulatory" evidence="12">
    <location>
        <begin position="3"/>
        <end position="120"/>
    </location>
</feature>
<dbReference type="SMART" id="SM00342">
    <property type="entry name" value="HTH_ARAC"/>
    <property type="match status" value="1"/>
</dbReference>
<keyword evidence="14" id="KW-1185">Reference proteome</keyword>
<dbReference type="Gene3D" id="1.10.10.60">
    <property type="entry name" value="Homeodomain-like"/>
    <property type="match status" value="2"/>
</dbReference>
<evidence type="ECO:0000256" key="7">
    <source>
        <dbReference type="ARBA" id="ARBA00023125"/>
    </source>
</evidence>
<comment type="subcellular location">
    <subcellularLocation>
        <location evidence="1">Cytoplasm</location>
    </subcellularLocation>
</comment>
<dbReference type="PANTHER" id="PTHR42713:SF3">
    <property type="entry name" value="TRANSCRIPTIONAL REGULATORY PROTEIN HPTR"/>
    <property type="match status" value="1"/>
</dbReference>
<dbReference type="EMBL" id="JAAITA010000019">
    <property type="protein sequence ID" value="NSJ86937.1"/>
    <property type="molecule type" value="Genomic_DNA"/>
</dbReference>